<dbReference type="Pfam" id="PF24743">
    <property type="entry name" value="DUF7692"/>
    <property type="match status" value="1"/>
</dbReference>
<protein>
    <recommendedName>
        <fullName evidence="1">DUF7692 domain-containing protein</fullName>
    </recommendedName>
</protein>
<proteinExistence type="predicted"/>
<dbReference type="AlphaFoldDB" id="A0A1N7FSV3"/>
<dbReference type="EMBL" id="FTNP01000007">
    <property type="protein sequence ID" value="SIS03401.1"/>
    <property type="molecule type" value="Genomic_DNA"/>
</dbReference>
<sequence length="44" mass="4887">MDAIERAARFYDCKTRAVMTACDDVAHLSATARQALERDGLTLE</sequence>
<keyword evidence="3" id="KW-1185">Reference proteome</keyword>
<evidence type="ECO:0000313" key="2">
    <source>
        <dbReference type="EMBL" id="SIS03401.1"/>
    </source>
</evidence>
<name>A0A1N7FSV3_9EURY</name>
<dbReference type="RefSeq" id="WP_257787644.1">
    <property type="nucleotide sequence ID" value="NZ_CP019327.1"/>
</dbReference>
<accession>A0A1N7FSV3</accession>
<evidence type="ECO:0000313" key="3">
    <source>
        <dbReference type="Proteomes" id="UP000185687"/>
    </source>
</evidence>
<dbReference type="GeneID" id="74354083"/>
<dbReference type="Proteomes" id="UP000185687">
    <property type="component" value="Unassembled WGS sequence"/>
</dbReference>
<dbReference type="InterPro" id="IPR056109">
    <property type="entry name" value="DUF7692"/>
</dbReference>
<gene>
    <name evidence="2" type="ORF">SAMN05421809_3474</name>
</gene>
<reference evidence="2 3" key="1">
    <citation type="submission" date="2017-01" db="EMBL/GenBank/DDBJ databases">
        <authorList>
            <person name="Mah S.A."/>
            <person name="Swanson W.J."/>
            <person name="Moy G.W."/>
            <person name="Vacquier V.D."/>
        </authorList>
    </citation>
    <scope>NUCLEOTIDE SEQUENCE [LARGE SCALE GENOMIC DNA]</scope>
    <source>
        <strain evidence="2 3">CGMCC 1.8909</strain>
    </source>
</reference>
<organism evidence="2 3">
    <name type="scientific">Natronorubrum daqingense</name>
    <dbReference type="NCBI Taxonomy" id="588898"/>
    <lineage>
        <taxon>Archaea</taxon>
        <taxon>Methanobacteriati</taxon>
        <taxon>Methanobacteriota</taxon>
        <taxon>Stenosarchaea group</taxon>
        <taxon>Halobacteria</taxon>
        <taxon>Halobacteriales</taxon>
        <taxon>Natrialbaceae</taxon>
        <taxon>Natronorubrum</taxon>
    </lineage>
</organism>
<evidence type="ECO:0000259" key="1">
    <source>
        <dbReference type="Pfam" id="PF24743"/>
    </source>
</evidence>
<feature type="domain" description="DUF7692" evidence="1">
    <location>
        <begin position="1"/>
        <end position="42"/>
    </location>
</feature>